<sequence length="217" mass="22866">MLVALALGGCAGTAPSATPYQPAAEEGAAGYSGQALAPGRVRIAFAGNRHTPRETVETYLLYRAAEVTLHQGFDHFVVTESDTERFTRTRPVGPRMSLGVGYGRGWGCCSGSRSILAYRYGVNPWDPFWSGRYGHPFYDPVYDPRPVATEHRYTAHAVVAMGKGPPPAGNAAAYDARAVIATLGPRVTPPPPEPPLPARGPPGAPPVPPSKPAPPAA</sequence>
<reference evidence="2 3" key="1">
    <citation type="submission" date="2020-08" db="EMBL/GenBank/DDBJ databases">
        <title>Genome sequencing of Purple Non-Sulfur Bacteria from various extreme environments.</title>
        <authorList>
            <person name="Mayer M."/>
        </authorList>
    </citation>
    <scope>NUCLEOTIDE SEQUENCE [LARGE SCALE GENOMIC DNA]</scope>
    <source>
        <strain evidence="2 3">JA135</strain>
    </source>
</reference>
<gene>
    <name evidence="2" type="ORF">GGD88_001298</name>
</gene>
<dbReference type="EMBL" id="JACIGI010000008">
    <property type="protein sequence ID" value="MBB4285579.1"/>
    <property type="molecule type" value="Genomic_DNA"/>
</dbReference>
<feature type="region of interest" description="Disordered" evidence="1">
    <location>
        <begin position="184"/>
        <end position="217"/>
    </location>
</feature>
<dbReference type="Proteomes" id="UP000555728">
    <property type="component" value="Unassembled WGS sequence"/>
</dbReference>
<evidence type="ECO:0000313" key="2">
    <source>
        <dbReference type="EMBL" id="MBB4285579.1"/>
    </source>
</evidence>
<dbReference type="AlphaFoldDB" id="A0A7W6RZP5"/>
<accession>A0A7W6RZP5</accession>
<organism evidence="2 3">
    <name type="scientific">Roseospira goensis</name>
    <dbReference type="NCBI Taxonomy" id="391922"/>
    <lineage>
        <taxon>Bacteria</taxon>
        <taxon>Pseudomonadati</taxon>
        <taxon>Pseudomonadota</taxon>
        <taxon>Alphaproteobacteria</taxon>
        <taxon>Rhodospirillales</taxon>
        <taxon>Rhodospirillaceae</taxon>
        <taxon>Roseospira</taxon>
    </lineage>
</organism>
<name>A0A7W6RZP5_9PROT</name>
<feature type="compositionally biased region" description="Pro residues" evidence="1">
    <location>
        <begin position="187"/>
        <end position="217"/>
    </location>
</feature>
<protein>
    <recommendedName>
        <fullName evidence="4">Lipoprotein</fullName>
    </recommendedName>
</protein>
<comment type="caution">
    <text evidence="2">The sequence shown here is derived from an EMBL/GenBank/DDBJ whole genome shotgun (WGS) entry which is preliminary data.</text>
</comment>
<proteinExistence type="predicted"/>
<evidence type="ECO:0008006" key="4">
    <source>
        <dbReference type="Google" id="ProtNLM"/>
    </source>
</evidence>
<evidence type="ECO:0000313" key="3">
    <source>
        <dbReference type="Proteomes" id="UP000555728"/>
    </source>
</evidence>
<keyword evidence="3" id="KW-1185">Reference proteome</keyword>
<dbReference type="NCBIfam" id="NF047637">
    <property type="entry name" value="lipo_CC0125"/>
    <property type="match status" value="1"/>
</dbReference>
<dbReference type="RefSeq" id="WP_184433023.1">
    <property type="nucleotide sequence ID" value="NZ_JACIGI010000008.1"/>
</dbReference>
<evidence type="ECO:0000256" key="1">
    <source>
        <dbReference type="SAM" id="MobiDB-lite"/>
    </source>
</evidence>